<keyword evidence="4" id="KW-1015">Disulfide bond</keyword>
<evidence type="ECO:0000313" key="6">
    <source>
        <dbReference type="EMBL" id="TGO85334.1"/>
    </source>
</evidence>
<dbReference type="Proteomes" id="UP000297280">
    <property type="component" value="Unassembled WGS sequence"/>
</dbReference>
<evidence type="ECO:0000256" key="4">
    <source>
        <dbReference type="ARBA" id="ARBA00023157"/>
    </source>
</evidence>
<sequence>MNHLGVYPSPCESDAITAAAVKSCDGLDGVTDGILSAPGLCNFHANSTVGRNVSCTDGSTTMISSEAAIVAQAAWEGPRAEDGSFLWYGLDPSSSLSTGTVITFCADGNAQGVGFPAPFASD</sequence>
<keyword evidence="2" id="KW-0732">Signal</keyword>
<dbReference type="EMBL" id="PQXO01000406">
    <property type="protein sequence ID" value="TGO85334.1"/>
    <property type="molecule type" value="Genomic_DNA"/>
</dbReference>
<protein>
    <recommendedName>
        <fullName evidence="5">Carboxylic ester hydrolase</fullName>
        <ecNumber evidence="5">3.1.1.-</ecNumber>
    </recommendedName>
</protein>
<organism evidence="6 7">
    <name type="scientific">Botrytis porri</name>
    <dbReference type="NCBI Taxonomy" id="87229"/>
    <lineage>
        <taxon>Eukaryota</taxon>
        <taxon>Fungi</taxon>
        <taxon>Dikarya</taxon>
        <taxon>Ascomycota</taxon>
        <taxon>Pezizomycotina</taxon>
        <taxon>Leotiomycetes</taxon>
        <taxon>Helotiales</taxon>
        <taxon>Sclerotiniaceae</taxon>
        <taxon>Botrytis</taxon>
    </lineage>
</organism>
<reference evidence="6 7" key="1">
    <citation type="submission" date="2017-12" db="EMBL/GenBank/DDBJ databases">
        <title>Comparative genomics of Botrytis spp.</title>
        <authorList>
            <person name="Valero-Jimenez C.A."/>
            <person name="Tapia P."/>
            <person name="Veloso J."/>
            <person name="Silva-Moreno E."/>
            <person name="Staats M."/>
            <person name="Valdes J.H."/>
            <person name="Van Kan J.A.L."/>
        </authorList>
    </citation>
    <scope>NUCLEOTIDE SEQUENCE [LARGE SCALE GENOMIC DNA]</scope>
    <source>
        <strain evidence="6 7">MUCL3349</strain>
    </source>
</reference>
<keyword evidence="3 5" id="KW-0378">Hydrolase</keyword>
<dbReference type="Pfam" id="PF07519">
    <property type="entry name" value="Tannase"/>
    <property type="match status" value="1"/>
</dbReference>
<dbReference type="GO" id="GO:0052689">
    <property type="term" value="F:carboxylic ester hydrolase activity"/>
    <property type="evidence" value="ECO:0007669"/>
    <property type="project" value="UniProtKB-KW"/>
</dbReference>
<evidence type="ECO:0000256" key="2">
    <source>
        <dbReference type="ARBA" id="ARBA00022729"/>
    </source>
</evidence>
<comment type="caution">
    <text evidence="6">The sequence shown here is derived from an EMBL/GenBank/DDBJ whole genome shotgun (WGS) entry which is preliminary data.</text>
</comment>
<gene>
    <name evidence="6" type="ORF">BPOR_0407g00050</name>
</gene>
<evidence type="ECO:0000256" key="1">
    <source>
        <dbReference type="ARBA" id="ARBA00022487"/>
    </source>
</evidence>
<name>A0A4Z1KNU7_9HELO</name>
<proteinExistence type="inferred from homology"/>
<keyword evidence="7" id="KW-1185">Reference proteome</keyword>
<dbReference type="InterPro" id="IPR011118">
    <property type="entry name" value="Tannase/feruloyl_esterase"/>
</dbReference>
<dbReference type="PANTHER" id="PTHR33938:SF8">
    <property type="entry name" value="CARBOXYLIC ESTER HYDROLASE"/>
    <property type="match status" value="1"/>
</dbReference>
<evidence type="ECO:0000256" key="3">
    <source>
        <dbReference type="ARBA" id="ARBA00022801"/>
    </source>
</evidence>
<dbReference type="STRING" id="87229.A0A4Z1KNU7"/>
<evidence type="ECO:0000313" key="7">
    <source>
        <dbReference type="Proteomes" id="UP000297280"/>
    </source>
</evidence>
<comment type="similarity">
    <text evidence="5">Belongs to the tannase family.</text>
</comment>
<evidence type="ECO:0000256" key="5">
    <source>
        <dbReference type="RuleBase" id="RU361238"/>
    </source>
</evidence>
<dbReference type="PANTHER" id="PTHR33938">
    <property type="entry name" value="FERULOYL ESTERASE B-RELATED"/>
    <property type="match status" value="1"/>
</dbReference>
<accession>A0A4Z1KNU7</accession>
<keyword evidence="1" id="KW-0719">Serine esterase</keyword>
<dbReference type="AlphaFoldDB" id="A0A4Z1KNU7"/>
<dbReference type="EC" id="3.1.1.-" evidence="5"/>